<name>A0A401TLP6_CHIPU</name>
<evidence type="ECO:0000256" key="1">
    <source>
        <dbReference type="ARBA" id="ARBA00023002"/>
    </source>
</evidence>
<evidence type="ECO:0000313" key="2">
    <source>
        <dbReference type="EMBL" id="GCC43518.1"/>
    </source>
</evidence>
<accession>A0A401TLP6</accession>
<proteinExistence type="predicted"/>
<dbReference type="OrthoDB" id="440325at2759"/>
<dbReference type="Gene3D" id="3.40.605.10">
    <property type="entry name" value="Aldehyde Dehydrogenase, Chain A, domain 1"/>
    <property type="match status" value="1"/>
</dbReference>
<dbReference type="EMBL" id="BEZZ01109909">
    <property type="protein sequence ID" value="GCC43518.1"/>
    <property type="molecule type" value="Genomic_DNA"/>
</dbReference>
<keyword evidence="3" id="KW-1185">Reference proteome</keyword>
<dbReference type="GO" id="GO:0004029">
    <property type="term" value="F:aldehyde dehydrogenase (NAD+) activity"/>
    <property type="evidence" value="ECO:0007669"/>
    <property type="project" value="TreeGrafter"/>
</dbReference>
<protein>
    <submittedName>
        <fullName evidence="2">Uncharacterized protein</fullName>
    </submittedName>
</protein>
<gene>
    <name evidence="2" type="ORF">chiPu_0027652</name>
</gene>
<dbReference type="AlphaFoldDB" id="A0A401TLP6"/>
<sequence length="65" mass="7326">MTPFAESLLSLRRAYLSGKTKSVEFRITQLRSLLTLLQDNETALLDVLDQDLRKVHQQGPSLGGR</sequence>
<dbReference type="InterPro" id="IPR012394">
    <property type="entry name" value="Aldehyde_DH_NAD(P)"/>
</dbReference>
<dbReference type="GO" id="GO:0005737">
    <property type="term" value="C:cytoplasm"/>
    <property type="evidence" value="ECO:0007669"/>
    <property type="project" value="TreeGrafter"/>
</dbReference>
<evidence type="ECO:0000313" key="3">
    <source>
        <dbReference type="Proteomes" id="UP000287033"/>
    </source>
</evidence>
<dbReference type="InterPro" id="IPR016162">
    <property type="entry name" value="Ald_DH_N"/>
</dbReference>
<keyword evidence="1" id="KW-0560">Oxidoreductase</keyword>
<organism evidence="2 3">
    <name type="scientific">Chiloscyllium punctatum</name>
    <name type="common">Brownbanded bambooshark</name>
    <name type="synonym">Hemiscyllium punctatum</name>
    <dbReference type="NCBI Taxonomy" id="137246"/>
    <lineage>
        <taxon>Eukaryota</taxon>
        <taxon>Metazoa</taxon>
        <taxon>Chordata</taxon>
        <taxon>Craniata</taxon>
        <taxon>Vertebrata</taxon>
        <taxon>Chondrichthyes</taxon>
        <taxon>Elasmobranchii</taxon>
        <taxon>Galeomorphii</taxon>
        <taxon>Galeoidea</taxon>
        <taxon>Orectolobiformes</taxon>
        <taxon>Hemiscylliidae</taxon>
        <taxon>Chiloscyllium</taxon>
    </lineage>
</organism>
<dbReference type="PANTHER" id="PTHR43570">
    <property type="entry name" value="ALDEHYDE DEHYDROGENASE"/>
    <property type="match status" value="1"/>
</dbReference>
<reference evidence="2 3" key="1">
    <citation type="journal article" date="2018" name="Nat. Ecol. Evol.">
        <title>Shark genomes provide insights into elasmobranch evolution and the origin of vertebrates.</title>
        <authorList>
            <person name="Hara Y"/>
            <person name="Yamaguchi K"/>
            <person name="Onimaru K"/>
            <person name="Kadota M"/>
            <person name="Koyanagi M"/>
            <person name="Keeley SD"/>
            <person name="Tatsumi K"/>
            <person name="Tanaka K"/>
            <person name="Motone F"/>
            <person name="Kageyama Y"/>
            <person name="Nozu R"/>
            <person name="Adachi N"/>
            <person name="Nishimura O"/>
            <person name="Nakagawa R"/>
            <person name="Tanegashima C"/>
            <person name="Kiyatake I"/>
            <person name="Matsumoto R"/>
            <person name="Murakumo K"/>
            <person name="Nishida K"/>
            <person name="Terakita A"/>
            <person name="Kuratani S"/>
            <person name="Sato K"/>
            <person name="Hyodo S Kuraku.S."/>
        </authorList>
    </citation>
    <scope>NUCLEOTIDE SEQUENCE [LARGE SCALE GENOMIC DNA]</scope>
</reference>
<dbReference type="PANTHER" id="PTHR43570:SF16">
    <property type="entry name" value="ALDEHYDE DEHYDROGENASE TYPE III, ISOFORM Q"/>
    <property type="match status" value="1"/>
</dbReference>
<comment type="caution">
    <text evidence="2">The sequence shown here is derived from an EMBL/GenBank/DDBJ whole genome shotgun (WGS) entry which is preliminary data.</text>
</comment>
<dbReference type="GO" id="GO:0006081">
    <property type="term" value="P:aldehyde metabolic process"/>
    <property type="evidence" value="ECO:0007669"/>
    <property type="project" value="InterPro"/>
</dbReference>
<feature type="non-terminal residue" evidence="2">
    <location>
        <position position="65"/>
    </location>
</feature>
<dbReference type="Proteomes" id="UP000287033">
    <property type="component" value="Unassembled WGS sequence"/>
</dbReference>